<evidence type="ECO:0000313" key="2">
    <source>
        <dbReference type="Proteomes" id="UP001497700"/>
    </source>
</evidence>
<gene>
    <name evidence="1" type="ORF">F4820DRAFT_392464</name>
</gene>
<sequence>MTTHLAAVSPAKGQRFELRSRPTPKPGPGELLIAVKSVAINPADGLMRDQGLFIPDYPTVIGFDIAGLVLEVGDNVPTAIGGTDGDPGLSFRPGVTRVAAYAASFWKSCDPDYGAFQERCLVPWQHAVPLPDEETMSWNRAATLPVAVEVLLSAWDALGILRVGMGDDASAPASALNPVSASASTGTGISDDFTEKNQKREALLIWGASSSVGTMGVQGARLVREDRQSSFAAVYATAGPANEEYVRSLGADRVFDYKDPRVVGALVSAAREDGLVIRRCFLATGELAPCQAVLEAFLGDDDNDDDGSGEKNKIVKIASAPIVPADADAVDGVETVFLHPSMDEGTRLEQFRYWMGTWLRNNLENRVIRPSPEPMVVGKGLGYINTGLDMVLQGVSCTKLVIEVEE</sequence>
<reference evidence="1 2" key="1">
    <citation type="journal article" date="2022" name="New Phytol.">
        <title>Ecological generalism drives hyperdiversity of secondary metabolite gene clusters in xylarialean endophytes.</title>
        <authorList>
            <person name="Franco M.E.E."/>
            <person name="Wisecaver J.H."/>
            <person name="Arnold A.E."/>
            <person name="Ju Y.M."/>
            <person name="Slot J.C."/>
            <person name="Ahrendt S."/>
            <person name="Moore L.P."/>
            <person name="Eastman K.E."/>
            <person name="Scott K."/>
            <person name="Konkel Z."/>
            <person name="Mondo S.J."/>
            <person name="Kuo A."/>
            <person name="Hayes R.D."/>
            <person name="Haridas S."/>
            <person name="Andreopoulos B."/>
            <person name="Riley R."/>
            <person name="LaButti K."/>
            <person name="Pangilinan J."/>
            <person name="Lipzen A."/>
            <person name="Amirebrahimi M."/>
            <person name="Yan J."/>
            <person name="Adam C."/>
            <person name="Keymanesh K."/>
            <person name="Ng V."/>
            <person name="Louie K."/>
            <person name="Northen T."/>
            <person name="Drula E."/>
            <person name="Henrissat B."/>
            <person name="Hsieh H.M."/>
            <person name="Youens-Clark K."/>
            <person name="Lutzoni F."/>
            <person name="Miadlikowska J."/>
            <person name="Eastwood D.C."/>
            <person name="Hamelin R.C."/>
            <person name="Grigoriev I.V."/>
            <person name="U'Ren J.M."/>
        </authorList>
    </citation>
    <scope>NUCLEOTIDE SEQUENCE [LARGE SCALE GENOMIC DNA]</scope>
    <source>
        <strain evidence="1 2">CBS 119005</strain>
    </source>
</reference>
<comment type="caution">
    <text evidence="1">The sequence shown here is derived from an EMBL/GenBank/DDBJ whole genome shotgun (WGS) entry which is preliminary data.</text>
</comment>
<dbReference type="Proteomes" id="UP001497700">
    <property type="component" value="Unassembled WGS sequence"/>
</dbReference>
<proteinExistence type="predicted"/>
<dbReference type="EMBL" id="MU393514">
    <property type="protein sequence ID" value="KAI4862999.1"/>
    <property type="molecule type" value="Genomic_DNA"/>
</dbReference>
<protein>
    <submittedName>
        <fullName evidence="1">GroES-like protein</fullName>
    </submittedName>
</protein>
<name>A0ACB9YUG1_9PEZI</name>
<accession>A0ACB9YUG1</accession>
<evidence type="ECO:0000313" key="1">
    <source>
        <dbReference type="EMBL" id="KAI4862999.1"/>
    </source>
</evidence>
<organism evidence="1 2">
    <name type="scientific">Hypoxylon rubiginosum</name>
    <dbReference type="NCBI Taxonomy" id="110542"/>
    <lineage>
        <taxon>Eukaryota</taxon>
        <taxon>Fungi</taxon>
        <taxon>Dikarya</taxon>
        <taxon>Ascomycota</taxon>
        <taxon>Pezizomycotina</taxon>
        <taxon>Sordariomycetes</taxon>
        <taxon>Xylariomycetidae</taxon>
        <taxon>Xylariales</taxon>
        <taxon>Hypoxylaceae</taxon>
        <taxon>Hypoxylon</taxon>
    </lineage>
</organism>
<keyword evidence="2" id="KW-1185">Reference proteome</keyword>